<proteinExistence type="predicted"/>
<evidence type="ECO:0000313" key="4">
    <source>
        <dbReference type="Proteomes" id="UP001219934"/>
    </source>
</evidence>
<name>A0AAD6AWQ7_9TELE</name>
<feature type="transmembrane region" description="Helical" evidence="2">
    <location>
        <begin position="16"/>
        <end position="36"/>
    </location>
</feature>
<dbReference type="EMBL" id="JAPTMU010000014">
    <property type="protein sequence ID" value="KAJ4932443.1"/>
    <property type="molecule type" value="Genomic_DNA"/>
</dbReference>
<dbReference type="AlphaFoldDB" id="A0AAD6AWQ7"/>
<evidence type="ECO:0000313" key="3">
    <source>
        <dbReference type="EMBL" id="KAJ4932443.1"/>
    </source>
</evidence>
<feature type="non-terminal residue" evidence="3">
    <location>
        <position position="1"/>
    </location>
</feature>
<reference evidence="3" key="1">
    <citation type="submission" date="2022-11" db="EMBL/GenBank/DDBJ databases">
        <title>Chromosome-level genome of Pogonophryne albipinna.</title>
        <authorList>
            <person name="Jo E."/>
        </authorList>
    </citation>
    <scope>NUCLEOTIDE SEQUENCE</scope>
    <source>
        <strain evidence="3">SGF0006</strain>
        <tissue evidence="3">Muscle</tissue>
    </source>
</reference>
<keyword evidence="2" id="KW-0812">Transmembrane</keyword>
<keyword evidence="4" id="KW-1185">Reference proteome</keyword>
<dbReference type="Proteomes" id="UP001219934">
    <property type="component" value="Unassembled WGS sequence"/>
</dbReference>
<feature type="transmembrane region" description="Helical" evidence="2">
    <location>
        <begin position="48"/>
        <end position="66"/>
    </location>
</feature>
<keyword evidence="2" id="KW-1133">Transmembrane helix</keyword>
<protein>
    <submittedName>
        <fullName evidence="3">Uncharacterized protein</fullName>
    </submittedName>
</protein>
<sequence length="277" mass="30418">CRVAICYITYLLSVPIAHNILGLSLPPAFISVVHLFRPAVHVLLPCRGFSFIIYLCAASVLAAVAANPLRPAFPPVIMLQYTVSQLLSLNKSSIPLSTSVIRHLGLLRRPRYIHRSTRRSFVYFQHGQTSIPSICSTQHTVAHLRRHQSAPPTVPLKLHGIPGPDSTPLRLPTQPAPPQSQLHRIPGADSTPLRLPICITNQFSPTVPLTLHRIPGPDSTPLRFPTQPAPPHSQLHRIPGADSTPLRLPISITNQFSLPPCPPPLLHHHPPSPPHPR</sequence>
<comment type="caution">
    <text evidence="3">The sequence shown here is derived from an EMBL/GenBank/DDBJ whole genome shotgun (WGS) entry which is preliminary data.</text>
</comment>
<organism evidence="3 4">
    <name type="scientific">Pogonophryne albipinna</name>
    <dbReference type="NCBI Taxonomy" id="1090488"/>
    <lineage>
        <taxon>Eukaryota</taxon>
        <taxon>Metazoa</taxon>
        <taxon>Chordata</taxon>
        <taxon>Craniata</taxon>
        <taxon>Vertebrata</taxon>
        <taxon>Euteleostomi</taxon>
        <taxon>Actinopterygii</taxon>
        <taxon>Neopterygii</taxon>
        <taxon>Teleostei</taxon>
        <taxon>Neoteleostei</taxon>
        <taxon>Acanthomorphata</taxon>
        <taxon>Eupercaria</taxon>
        <taxon>Perciformes</taxon>
        <taxon>Notothenioidei</taxon>
        <taxon>Pogonophryne</taxon>
    </lineage>
</organism>
<feature type="non-terminal residue" evidence="3">
    <location>
        <position position="277"/>
    </location>
</feature>
<feature type="region of interest" description="Disordered" evidence="1">
    <location>
        <begin position="217"/>
        <end position="245"/>
    </location>
</feature>
<evidence type="ECO:0000256" key="2">
    <source>
        <dbReference type="SAM" id="Phobius"/>
    </source>
</evidence>
<evidence type="ECO:0000256" key="1">
    <source>
        <dbReference type="SAM" id="MobiDB-lite"/>
    </source>
</evidence>
<keyword evidence="2" id="KW-0472">Membrane</keyword>
<gene>
    <name evidence="3" type="ORF">JOQ06_010865</name>
</gene>
<accession>A0AAD6AWQ7</accession>